<accession>A0A4P6URG1</accession>
<evidence type="ECO:0000313" key="1">
    <source>
        <dbReference type="EMBL" id="QBK25085.1"/>
    </source>
</evidence>
<dbReference type="RefSeq" id="WP_208651449.1">
    <property type="nucleotide sequence ID" value="NZ_CP036528.1"/>
</dbReference>
<keyword evidence="2" id="KW-1185">Reference proteome</keyword>
<evidence type="ECO:0000313" key="2">
    <source>
        <dbReference type="Proteomes" id="UP000291151"/>
    </source>
</evidence>
<protein>
    <submittedName>
        <fullName evidence="1">Uncharacterized protein</fullName>
    </submittedName>
</protein>
<name>A0A4P6URG1_9BACL</name>
<dbReference type="EMBL" id="CP036528">
    <property type="protein sequence ID" value="QBK25085.1"/>
    <property type="molecule type" value="Genomic_DNA"/>
</dbReference>
<dbReference type="KEGG" id="uth:DKZ56_03975"/>
<sequence length="78" mass="8950">MEKREQASKLTIEYIRVKLIPKEIGYRVNESTEIGTLDEHGVLTVKDDGCEGCHKLNEIPAAIEWGRQINLFTLHLEE</sequence>
<dbReference type="Proteomes" id="UP000291151">
    <property type="component" value="Chromosome"/>
</dbReference>
<gene>
    <name evidence="1" type="ORF">DKZ56_03975</name>
</gene>
<dbReference type="AlphaFoldDB" id="A0A4P6URG1"/>
<reference evidence="1 2" key="1">
    <citation type="submission" date="2019-02" db="EMBL/GenBank/DDBJ databases">
        <title>Ureibacillus thermophilus.</title>
        <authorList>
            <person name="Sunny J.S."/>
            <person name="Natarajan A."/>
            <person name="Saleena L.M."/>
        </authorList>
    </citation>
    <scope>NUCLEOTIDE SEQUENCE [LARGE SCALE GENOMIC DNA]</scope>
    <source>
        <strain evidence="1 2">LM102</strain>
    </source>
</reference>
<organism evidence="1 2">
    <name type="scientific">Ureibacillus thermophilus</name>
    <dbReference type="NCBI Taxonomy" id="367743"/>
    <lineage>
        <taxon>Bacteria</taxon>
        <taxon>Bacillati</taxon>
        <taxon>Bacillota</taxon>
        <taxon>Bacilli</taxon>
        <taxon>Bacillales</taxon>
        <taxon>Caryophanaceae</taxon>
        <taxon>Ureibacillus</taxon>
    </lineage>
</organism>
<proteinExistence type="predicted"/>